<dbReference type="GO" id="GO:0016020">
    <property type="term" value="C:membrane"/>
    <property type="evidence" value="ECO:0007669"/>
    <property type="project" value="UniProtKB-SubCell"/>
</dbReference>
<dbReference type="RefSeq" id="WP_170300629.1">
    <property type="nucleotide sequence ID" value="NZ_WNKV01000002.1"/>
</dbReference>
<feature type="transmembrane region" description="Helical" evidence="5">
    <location>
        <begin position="6"/>
        <end position="28"/>
    </location>
</feature>
<keyword evidence="3 5" id="KW-1133">Transmembrane helix</keyword>
<evidence type="ECO:0000256" key="3">
    <source>
        <dbReference type="ARBA" id="ARBA00022989"/>
    </source>
</evidence>
<name>A0A9X4XKD0_9BRAD</name>
<dbReference type="InterPro" id="IPR007300">
    <property type="entry name" value="CidB/LrgB"/>
</dbReference>
<dbReference type="Proteomes" id="UP000438991">
    <property type="component" value="Unassembled WGS sequence"/>
</dbReference>
<feature type="transmembrane region" description="Helical" evidence="5">
    <location>
        <begin position="154"/>
        <end position="172"/>
    </location>
</feature>
<comment type="caution">
    <text evidence="6">The sequence shown here is derived from an EMBL/GenBank/DDBJ whole genome shotgun (WGS) entry which is preliminary data.</text>
</comment>
<feature type="transmembrane region" description="Helical" evidence="5">
    <location>
        <begin position="40"/>
        <end position="58"/>
    </location>
</feature>
<feature type="transmembrane region" description="Helical" evidence="5">
    <location>
        <begin position="210"/>
        <end position="237"/>
    </location>
</feature>
<sequence>MSLVDLWVYLAGGPLLWLTTTLIAYVAADALFVAVGRRPLANPVLIAVTVVSVVLVVSGTPFPAYFAGAQFVHFLLGPATVALAVPLVRYLPQVRRLMVPMLVALVVGSVTAIVSAVLLARAVGLDATTVRALAPKSATAPIAMGTAEAVGADPALTAVLVILTGIAGAIMVTPLMNALGLKNFAARGFAAGLASHGIGTARAFQVDPLAGTFAGIALGLNGFLTAVLVPLLLPWLLG</sequence>
<reference evidence="6 7" key="1">
    <citation type="submission" date="2019-11" db="EMBL/GenBank/DDBJ databases">
        <title>Whole-genome sequence of Rhodoplanes serenus DSM 18633, type strain.</title>
        <authorList>
            <person name="Kyndt J.A."/>
            <person name="Meyer T.E."/>
        </authorList>
    </citation>
    <scope>NUCLEOTIDE SEQUENCE [LARGE SCALE GENOMIC DNA]</scope>
    <source>
        <strain evidence="6 7">DSM 18633</strain>
    </source>
</reference>
<evidence type="ECO:0000313" key="7">
    <source>
        <dbReference type="Proteomes" id="UP000438991"/>
    </source>
</evidence>
<feature type="transmembrane region" description="Helical" evidence="5">
    <location>
        <begin position="64"/>
        <end position="85"/>
    </location>
</feature>
<comment type="subcellular location">
    <subcellularLocation>
        <location evidence="1">Membrane</location>
        <topology evidence="1">Multi-pass membrane protein</topology>
    </subcellularLocation>
</comment>
<dbReference type="EMBL" id="WNKV01000002">
    <property type="protein sequence ID" value="MTW15134.1"/>
    <property type="molecule type" value="Genomic_DNA"/>
</dbReference>
<dbReference type="AlphaFoldDB" id="A0A9X4XKD0"/>
<keyword evidence="2 5" id="KW-0812">Transmembrane</keyword>
<dbReference type="PANTHER" id="PTHR30249">
    <property type="entry name" value="PUTATIVE SEROTONIN TRANSPORTER"/>
    <property type="match status" value="1"/>
</dbReference>
<feature type="transmembrane region" description="Helical" evidence="5">
    <location>
        <begin position="97"/>
        <end position="120"/>
    </location>
</feature>
<gene>
    <name evidence="6" type="ORF">GJ689_02810</name>
</gene>
<dbReference type="PANTHER" id="PTHR30249:SF0">
    <property type="entry name" value="PLASTIDAL GLYCOLATE_GLYCERATE TRANSLOCATOR 1, CHLOROPLASTIC"/>
    <property type="match status" value="1"/>
</dbReference>
<evidence type="ECO:0000256" key="4">
    <source>
        <dbReference type="ARBA" id="ARBA00023136"/>
    </source>
</evidence>
<evidence type="ECO:0000256" key="2">
    <source>
        <dbReference type="ARBA" id="ARBA00022692"/>
    </source>
</evidence>
<evidence type="ECO:0000256" key="1">
    <source>
        <dbReference type="ARBA" id="ARBA00004141"/>
    </source>
</evidence>
<evidence type="ECO:0000313" key="6">
    <source>
        <dbReference type="EMBL" id="MTW15134.1"/>
    </source>
</evidence>
<protein>
    <submittedName>
        <fullName evidence="6">LrgB family protein</fullName>
    </submittedName>
</protein>
<proteinExistence type="predicted"/>
<organism evidence="6 7">
    <name type="scientific">Rhodoplanes serenus</name>
    <dbReference type="NCBI Taxonomy" id="200615"/>
    <lineage>
        <taxon>Bacteria</taxon>
        <taxon>Pseudomonadati</taxon>
        <taxon>Pseudomonadota</taxon>
        <taxon>Alphaproteobacteria</taxon>
        <taxon>Hyphomicrobiales</taxon>
        <taxon>Nitrobacteraceae</taxon>
        <taxon>Rhodoplanes</taxon>
    </lineage>
</organism>
<keyword evidence="4 5" id="KW-0472">Membrane</keyword>
<evidence type="ECO:0000256" key="5">
    <source>
        <dbReference type="SAM" id="Phobius"/>
    </source>
</evidence>
<dbReference type="Pfam" id="PF04172">
    <property type="entry name" value="LrgB"/>
    <property type="match status" value="1"/>
</dbReference>
<accession>A0A9X4XKD0</accession>